<feature type="compositionally biased region" description="Low complexity" evidence="1">
    <location>
        <begin position="493"/>
        <end position="509"/>
    </location>
</feature>
<feature type="compositionally biased region" description="Low complexity" evidence="1">
    <location>
        <begin position="673"/>
        <end position="699"/>
    </location>
</feature>
<gene>
    <name evidence="3" type="ORF">IV417_02370</name>
</gene>
<dbReference type="PRINTS" id="PR01217">
    <property type="entry name" value="PRICHEXTENSN"/>
</dbReference>
<feature type="compositionally biased region" description="Pro residues" evidence="1">
    <location>
        <begin position="441"/>
        <end position="460"/>
    </location>
</feature>
<feature type="transmembrane region" description="Helical" evidence="2">
    <location>
        <begin position="212"/>
        <end position="235"/>
    </location>
</feature>
<feature type="transmembrane region" description="Helical" evidence="2">
    <location>
        <begin position="21"/>
        <end position="48"/>
    </location>
</feature>
<feature type="region of interest" description="Disordered" evidence="1">
    <location>
        <begin position="380"/>
        <end position="462"/>
    </location>
</feature>
<reference evidence="3 4" key="1">
    <citation type="journal article" date="2021" name="Arch. Microbiol.">
        <title>Harenicola maris gen. nov., sp. nov. isolated from the Sea of Japan shallow sediments.</title>
        <authorList>
            <person name="Romanenko L.A."/>
            <person name="Kurilenko V.V."/>
            <person name="Chernysheva N.Y."/>
            <person name="Tekutyeva L.A."/>
            <person name="Velansky P.V."/>
            <person name="Svetashev V.I."/>
            <person name="Isaeva M.P."/>
        </authorList>
    </citation>
    <scope>NUCLEOTIDE SEQUENCE [LARGE SCALE GENOMIC DNA]</scope>
    <source>
        <strain evidence="3 4">KMM 3653</strain>
    </source>
</reference>
<feature type="region of interest" description="Disordered" evidence="1">
    <location>
        <begin position="491"/>
        <end position="524"/>
    </location>
</feature>
<feature type="region of interest" description="Disordered" evidence="1">
    <location>
        <begin position="545"/>
        <end position="730"/>
    </location>
</feature>
<dbReference type="Proteomes" id="UP001315686">
    <property type="component" value="Unassembled WGS sequence"/>
</dbReference>
<dbReference type="RefSeq" id="WP_327792427.1">
    <property type="nucleotide sequence ID" value="NZ_JADQAZ010000001.1"/>
</dbReference>
<protein>
    <submittedName>
        <fullName evidence="3">Uncharacterized protein</fullName>
    </submittedName>
</protein>
<keyword evidence="2" id="KW-0812">Transmembrane</keyword>
<dbReference type="AlphaFoldDB" id="A0AAP2G787"/>
<evidence type="ECO:0000256" key="1">
    <source>
        <dbReference type="SAM" id="MobiDB-lite"/>
    </source>
</evidence>
<proteinExistence type="predicted"/>
<evidence type="ECO:0000313" key="4">
    <source>
        <dbReference type="Proteomes" id="UP001315686"/>
    </source>
</evidence>
<sequence length="730" mass="74635">MWNFNPKLGWKTLLQTGAFTGYRLGIFFGIAALHIAALWIGAVLGALIGRQIGMQGLMAALLGYSFLIASGLGMYFLRSHILWMVRAGHVGLMAKLIHGEELPKSPGQIAQAKAMLTAAYGDRANLWDLHGSIAASLKGITGKIQGLATLFGDKTTPSGPGKMGPLVGLALRPAPAATLSHGLRKGLANPWDAGRDALVLHTQNGLPIVCNALSLSIITWGAAFTTFILLIWMIILPGPGLIWLGTIGILTWWLKASVIEPFVMACYLQIYIGATRAQQAHPGWASHLDGEIPAFRAMAGRAAPQVSAPPEPAAGPASGPAVDVLAAPAALGAAATGGALLHPLTGQPMKPLAEAEPTPPEPEAPAPEGISAASVLLGGAAPEAPADPAPATDASPFAAPTPNPMLAEAPAPASQPAPTPAAEPAPEPAPIPPAATAAEPAPEPAPLAPTPPAPQAPPAPAANKTVIAPMPVLPDPTEPAIKMPEPPMEEAEAAFSAPQPEPAPMATDAPQPPVPPAPAPKPAAPEAQKTVIGAPLPVFDENDNPVATPAESVDDTVSNPWATTEDTAPEAEPIEDATPIVGADGFLPTPPEAEEAETTPEAEELPLAPPVEEAQGTLGDMNEDLQETTSEAISTAATDASDAATDWAGTVAEQAEDSIENAATAPSPWDTQAPEAPAEPTPEEVTAPMPEETAQATPEPATPPEPTPEPEEPARPVEKTSISPLPKLGD</sequence>
<dbReference type="EMBL" id="JADQAZ010000001">
    <property type="protein sequence ID" value="MBT0956219.1"/>
    <property type="molecule type" value="Genomic_DNA"/>
</dbReference>
<feature type="compositionally biased region" description="Low complexity" evidence="1">
    <location>
        <begin position="345"/>
        <end position="356"/>
    </location>
</feature>
<feature type="compositionally biased region" description="Acidic residues" evidence="1">
    <location>
        <begin position="592"/>
        <end position="604"/>
    </location>
</feature>
<feature type="compositionally biased region" description="Polar residues" evidence="1">
    <location>
        <begin position="555"/>
        <end position="566"/>
    </location>
</feature>
<comment type="caution">
    <text evidence="3">The sequence shown here is derived from an EMBL/GenBank/DDBJ whole genome shotgun (WGS) entry which is preliminary data.</text>
</comment>
<organism evidence="3 4">
    <name type="scientific">Harenicola maris</name>
    <dbReference type="NCBI Taxonomy" id="2841044"/>
    <lineage>
        <taxon>Bacteria</taxon>
        <taxon>Pseudomonadati</taxon>
        <taxon>Pseudomonadota</taxon>
        <taxon>Alphaproteobacteria</taxon>
        <taxon>Rhodobacterales</taxon>
        <taxon>Paracoccaceae</taxon>
        <taxon>Harenicola</taxon>
    </lineage>
</organism>
<feature type="compositionally biased region" description="Pro residues" evidence="1">
    <location>
        <begin position="510"/>
        <end position="523"/>
    </location>
</feature>
<name>A0AAP2G787_9RHOB</name>
<evidence type="ECO:0000313" key="3">
    <source>
        <dbReference type="EMBL" id="MBT0956219.1"/>
    </source>
</evidence>
<accession>A0AAP2G787</accession>
<keyword evidence="4" id="KW-1185">Reference proteome</keyword>
<evidence type="ECO:0000256" key="2">
    <source>
        <dbReference type="SAM" id="Phobius"/>
    </source>
</evidence>
<feature type="transmembrane region" description="Helical" evidence="2">
    <location>
        <begin position="54"/>
        <end position="77"/>
    </location>
</feature>
<feature type="region of interest" description="Disordered" evidence="1">
    <location>
        <begin position="345"/>
        <end position="368"/>
    </location>
</feature>
<keyword evidence="2" id="KW-0472">Membrane</keyword>
<keyword evidence="2" id="KW-1133">Transmembrane helix</keyword>
<feature type="compositionally biased region" description="Low complexity" evidence="1">
    <location>
        <begin position="380"/>
        <end position="400"/>
    </location>
</feature>
<feature type="compositionally biased region" description="Pro residues" evidence="1">
    <location>
        <begin position="413"/>
        <end position="433"/>
    </location>
</feature>
<feature type="compositionally biased region" description="Low complexity" evidence="1">
    <location>
        <begin position="628"/>
        <end position="650"/>
    </location>
</feature>